<proteinExistence type="predicted"/>
<gene>
    <name evidence="1" type="ORF">DFR74_10461</name>
</gene>
<reference evidence="1 2" key="1">
    <citation type="submission" date="2018-06" db="EMBL/GenBank/DDBJ databases">
        <title>Genomic Encyclopedia of Type Strains, Phase IV (KMG-IV): sequencing the most valuable type-strain genomes for metagenomic binning, comparative biology and taxonomic classification.</title>
        <authorList>
            <person name="Goeker M."/>
        </authorList>
    </citation>
    <scope>NUCLEOTIDE SEQUENCE [LARGE SCALE GENOMIC DNA]</scope>
    <source>
        <strain evidence="1 2">DSM 44599</strain>
    </source>
</reference>
<dbReference type="AlphaFoldDB" id="A0A366DPH7"/>
<protein>
    <submittedName>
        <fullName evidence="1">Uncharacterized protein</fullName>
    </submittedName>
</protein>
<dbReference type="EMBL" id="QNRE01000004">
    <property type="protein sequence ID" value="RBO91359.1"/>
    <property type="molecule type" value="Genomic_DNA"/>
</dbReference>
<evidence type="ECO:0000313" key="1">
    <source>
        <dbReference type="EMBL" id="RBO91359.1"/>
    </source>
</evidence>
<organism evidence="1 2">
    <name type="scientific">Nocardia puris</name>
    <dbReference type="NCBI Taxonomy" id="208602"/>
    <lineage>
        <taxon>Bacteria</taxon>
        <taxon>Bacillati</taxon>
        <taxon>Actinomycetota</taxon>
        <taxon>Actinomycetes</taxon>
        <taxon>Mycobacteriales</taxon>
        <taxon>Nocardiaceae</taxon>
        <taxon>Nocardia</taxon>
    </lineage>
</organism>
<sequence length="301" mass="33361">MAEIEWQENIPGGVRCVRDALGMSFASALNGMPVTVHMPGPPISDIALPLIQPAALLGKFDLDTMAWGFRTDSPTMVVVNRIGFTATVPDPQVVGDTMNEWALHFLSWLDVLTGQHLTPVGFRPPQQASNRTCLMEREGETLVPAPVYRPFPHTYPLAQLDATTDVLEHCCALAGENEPVPLAWTLLRDARALHRVVQTRRAVIECGSAAEMAIKALLDRRGVRIPRDKRTLGNVATLLRDSGYPLAHDFTPAFLKVRNREVHLNPGWGRVTEAESQRMLEIAVDLVEDAFPLPRGMKRPW</sequence>
<dbReference type="RefSeq" id="WP_170160752.1">
    <property type="nucleotide sequence ID" value="NZ_QNRE01000004.1"/>
</dbReference>
<keyword evidence="2" id="KW-1185">Reference proteome</keyword>
<evidence type="ECO:0000313" key="2">
    <source>
        <dbReference type="Proteomes" id="UP000252586"/>
    </source>
</evidence>
<name>A0A366DPH7_9NOCA</name>
<comment type="caution">
    <text evidence="1">The sequence shown here is derived from an EMBL/GenBank/DDBJ whole genome shotgun (WGS) entry which is preliminary data.</text>
</comment>
<accession>A0A366DPH7</accession>
<dbReference type="Proteomes" id="UP000252586">
    <property type="component" value="Unassembled WGS sequence"/>
</dbReference>